<proteinExistence type="predicted"/>
<evidence type="ECO:0000313" key="1">
    <source>
        <dbReference type="Proteomes" id="UP000087171"/>
    </source>
</evidence>
<dbReference type="Proteomes" id="UP000087171">
    <property type="component" value="Chromosome Ca7"/>
</dbReference>
<dbReference type="OrthoDB" id="1751405at2759"/>
<dbReference type="GO" id="GO:0042138">
    <property type="term" value="P:meiotic DNA double-strand break formation"/>
    <property type="evidence" value="ECO:0007669"/>
    <property type="project" value="TreeGrafter"/>
</dbReference>
<dbReference type="GO" id="GO:0009556">
    <property type="term" value="P:microsporogenesis"/>
    <property type="evidence" value="ECO:0007669"/>
    <property type="project" value="TreeGrafter"/>
</dbReference>
<dbReference type="PANTHER" id="PTHR37695">
    <property type="entry name" value="RECOMBINATION INITIATION DEFECTS 3-RELATED"/>
    <property type="match status" value="1"/>
</dbReference>
<dbReference type="AlphaFoldDB" id="A0A3Q7YDL9"/>
<dbReference type="GO" id="GO:0009553">
    <property type="term" value="P:embryo sac development"/>
    <property type="evidence" value="ECO:0007669"/>
    <property type="project" value="TreeGrafter"/>
</dbReference>
<dbReference type="RefSeq" id="XP_027192432.1">
    <property type="nucleotide sequence ID" value="XM_027336631.1"/>
</dbReference>
<accession>A0A3Q7YDL9</accession>
<sequence length="195" mass="21878">MPEYLQEISCSLKHTNQKDLAQLIPSLKNVGKQVIALAPKMRQHPANEAKMNTQATVDSKVETGGWMPVKRERVTFSDRISEKVRKQKQPHVEKVIRGGRDYAIVIESDEETDGSFSCLGEVNAVAAKGEGNKKAKITNEGTHVSQMEGAKLVTTDGQVAARRSARKRLPNRMMRDFVCKGYKKRNRREKGMVDL</sequence>
<gene>
    <name evidence="2" type="primary">LOC105852598</name>
</gene>
<dbReference type="InterPro" id="IPR034546">
    <property type="entry name" value="PAIR1"/>
</dbReference>
<dbReference type="GO" id="GO:0070192">
    <property type="term" value="P:chromosome organization involved in meiotic cell cycle"/>
    <property type="evidence" value="ECO:0007669"/>
    <property type="project" value="InterPro"/>
</dbReference>
<reference evidence="2" key="2">
    <citation type="submission" date="2025-08" db="UniProtKB">
        <authorList>
            <consortium name="RefSeq"/>
        </authorList>
    </citation>
    <scope>IDENTIFICATION</scope>
    <source>
        <tissue evidence="2">Etiolated seedlings</tissue>
    </source>
</reference>
<organism evidence="1 2">
    <name type="scientific">Cicer arietinum</name>
    <name type="common">Chickpea</name>
    <name type="synonym">Garbanzo</name>
    <dbReference type="NCBI Taxonomy" id="3827"/>
    <lineage>
        <taxon>Eukaryota</taxon>
        <taxon>Viridiplantae</taxon>
        <taxon>Streptophyta</taxon>
        <taxon>Embryophyta</taxon>
        <taxon>Tracheophyta</taxon>
        <taxon>Spermatophyta</taxon>
        <taxon>Magnoliopsida</taxon>
        <taxon>eudicotyledons</taxon>
        <taxon>Gunneridae</taxon>
        <taxon>Pentapetalae</taxon>
        <taxon>rosids</taxon>
        <taxon>fabids</taxon>
        <taxon>Fabales</taxon>
        <taxon>Fabaceae</taxon>
        <taxon>Papilionoideae</taxon>
        <taxon>50 kb inversion clade</taxon>
        <taxon>NPAAA clade</taxon>
        <taxon>Hologalegina</taxon>
        <taxon>IRL clade</taxon>
        <taxon>Cicereae</taxon>
        <taxon>Cicer</taxon>
    </lineage>
</organism>
<protein>
    <submittedName>
        <fullName evidence="2">Uncharacterized protein LOC105852598 isoform X1</fullName>
    </submittedName>
</protein>
<name>A0A3Q7YDL9_CICAR</name>
<keyword evidence="1" id="KW-1185">Reference proteome</keyword>
<evidence type="ECO:0000313" key="2">
    <source>
        <dbReference type="RefSeq" id="XP_027192432.1"/>
    </source>
</evidence>
<dbReference type="PANTHER" id="PTHR37695:SF1">
    <property type="entry name" value="RECOMBINATION INITIATION DEFECTS 3-RELATED"/>
    <property type="match status" value="1"/>
</dbReference>
<reference evidence="1" key="1">
    <citation type="journal article" date="2013" name="Nat. Biotechnol.">
        <title>Draft genome sequence of chickpea (Cicer arietinum) provides a resource for trait improvement.</title>
        <authorList>
            <person name="Varshney R.K."/>
            <person name="Song C."/>
            <person name="Saxena R.K."/>
            <person name="Azam S."/>
            <person name="Yu S."/>
            <person name="Sharpe A.G."/>
            <person name="Cannon S."/>
            <person name="Baek J."/>
            <person name="Rosen B.D."/>
            <person name="Tar'an B."/>
            <person name="Millan T."/>
            <person name="Zhang X."/>
            <person name="Ramsay L.D."/>
            <person name="Iwata A."/>
            <person name="Wang Y."/>
            <person name="Nelson W."/>
            <person name="Farmer A.D."/>
            <person name="Gaur P.M."/>
            <person name="Soderlund C."/>
            <person name="Penmetsa R.V."/>
            <person name="Xu C."/>
            <person name="Bharti A.K."/>
            <person name="He W."/>
            <person name="Winter P."/>
            <person name="Zhao S."/>
            <person name="Hane J.K."/>
            <person name="Carrasquilla-Garcia N."/>
            <person name="Condie J.A."/>
            <person name="Upadhyaya H.D."/>
            <person name="Luo M.C."/>
            <person name="Thudi M."/>
            <person name="Gowda C.L."/>
            <person name="Singh N.P."/>
            <person name="Lichtenzveig J."/>
            <person name="Gali K.K."/>
            <person name="Rubio J."/>
            <person name="Nadarajan N."/>
            <person name="Dolezel J."/>
            <person name="Bansal K.C."/>
            <person name="Xu X."/>
            <person name="Edwards D."/>
            <person name="Zhang G."/>
            <person name="Kahl G."/>
            <person name="Gil J."/>
            <person name="Singh K.B."/>
            <person name="Datta S.K."/>
            <person name="Jackson S.A."/>
            <person name="Wang J."/>
            <person name="Cook D.R."/>
        </authorList>
    </citation>
    <scope>NUCLEOTIDE SEQUENCE [LARGE SCALE GENOMIC DNA]</scope>
    <source>
        <strain evidence="1">cv. CDC Frontier</strain>
    </source>
</reference>
<dbReference type="GO" id="GO:0005634">
    <property type="term" value="C:nucleus"/>
    <property type="evidence" value="ECO:0007669"/>
    <property type="project" value="TreeGrafter"/>
</dbReference>